<dbReference type="Pfam" id="PF02517">
    <property type="entry name" value="Rce1-like"/>
    <property type="match status" value="1"/>
</dbReference>
<dbReference type="OrthoDB" id="9777755at2"/>
<evidence type="ECO:0000259" key="2">
    <source>
        <dbReference type="Pfam" id="PF02517"/>
    </source>
</evidence>
<proteinExistence type="predicted"/>
<gene>
    <name evidence="3" type="ORF">FPZ44_01455</name>
</gene>
<dbReference type="Proteomes" id="UP000318102">
    <property type="component" value="Unassembled WGS sequence"/>
</dbReference>
<feature type="transmembrane region" description="Helical" evidence="1">
    <location>
        <begin position="46"/>
        <end position="70"/>
    </location>
</feature>
<evidence type="ECO:0000256" key="1">
    <source>
        <dbReference type="SAM" id="Phobius"/>
    </source>
</evidence>
<feature type="transmembrane region" description="Helical" evidence="1">
    <location>
        <begin position="218"/>
        <end position="238"/>
    </location>
</feature>
<keyword evidence="1" id="KW-0812">Transmembrane</keyword>
<protein>
    <submittedName>
        <fullName evidence="3">CPBP family intramembrane metalloprotease</fullName>
    </submittedName>
</protein>
<feature type="transmembrane region" description="Helical" evidence="1">
    <location>
        <begin position="120"/>
        <end position="140"/>
    </location>
</feature>
<keyword evidence="1" id="KW-1133">Transmembrane helix</keyword>
<dbReference type="InterPro" id="IPR003675">
    <property type="entry name" value="Rce1/LyrA-like_dom"/>
</dbReference>
<accession>A0A559IW80</accession>
<dbReference type="InterPro" id="IPR042150">
    <property type="entry name" value="MmRce1-like"/>
</dbReference>
<evidence type="ECO:0000313" key="4">
    <source>
        <dbReference type="Proteomes" id="UP000318102"/>
    </source>
</evidence>
<dbReference type="GO" id="GO:0004175">
    <property type="term" value="F:endopeptidase activity"/>
    <property type="evidence" value="ECO:0007669"/>
    <property type="project" value="UniProtKB-ARBA"/>
</dbReference>
<dbReference type="EMBL" id="VNJK01000001">
    <property type="protein sequence ID" value="TVX91841.1"/>
    <property type="molecule type" value="Genomic_DNA"/>
</dbReference>
<feature type="transmembrane region" description="Helical" evidence="1">
    <location>
        <begin position="90"/>
        <end position="114"/>
    </location>
</feature>
<keyword evidence="1" id="KW-0472">Membrane</keyword>
<dbReference type="GO" id="GO:0080120">
    <property type="term" value="P:CAAX-box protein maturation"/>
    <property type="evidence" value="ECO:0007669"/>
    <property type="project" value="UniProtKB-ARBA"/>
</dbReference>
<feature type="transmembrane region" description="Helical" evidence="1">
    <location>
        <begin position="244"/>
        <end position="263"/>
    </location>
</feature>
<keyword evidence="3" id="KW-0378">Hydrolase</keyword>
<dbReference type="PANTHER" id="PTHR35797:SF1">
    <property type="entry name" value="PROTEASE"/>
    <property type="match status" value="1"/>
</dbReference>
<reference evidence="3 4" key="1">
    <citation type="submission" date="2019-07" db="EMBL/GenBank/DDBJ databases">
        <authorList>
            <person name="Kim J."/>
        </authorList>
    </citation>
    <scope>NUCLEOTIDE SEQUENCE [LARGE SCALE GENOMIC DNA]</scope>
    <source>
        <strain evidence="3 4">N4</strain>
    </source>
</reference>
<feature type="transmembrane region" description="Helical" evidence="1">
    <location>
        <begin position="193"/>
        <end position="211"/>
    </location>
</feature>
<comment type="caution">
    <text evidence="3">The sequence shown here is derived from an EMBL/GenBank/DDBJ whole genome shotgun (WGS) entry which is preliminary data.</text>
</comment>
<name>A0A559IW80_9BACL</name>
<keyword evidence="4" id="KW-1185">Reference proteome</keyword>
<evidence type="ECO:0000313" key="3">
    <source>
        <dbReference type="EMBL" id="TVX91841.1"/>
    </source>
</evidence>
<organism evidence="3 4">
    <name type="scientific">Paenibacillus agilis</name>
    <dbReference type="NCBI Taxonomy" id="3020863"/>
    <lineage>
        <taxon>Bacteria</taxon>
        <taxon>Bacillati</taxon>
        <taxon>Bacillota</taxon>
        <taxon>Bacilli</taxon>
        <taxon>Bacillales</taxon>
        <taxon>Paenibacillaceae</taxon>
        <taxon>Paenibacillus</taxon>
    </lineage>
</organism>
<sequence length="286" mass="32403">MKNKQLKEVIVFFIITIFLSLFVFWGPLAVWGVPTIGFKGGAVGPVWAIILFIMGGFVPSITGIILTTVFEGKQRVKPFMKEAFRVKIGLKWVTAIVLTAAYFSVSWMVIYLALGGNFHYAALLSVLPTIFPLLILGPLSEEYGWRGFALKRLLNIVSPNMASLIIGVVWSFWHLPLFYIIGTNQQEHQQLFFTFMISITSSCFIYTYIYIKTKYNLFAVVLFHWAYTFFSDVAHSGIVRTDLFNALQFVPALLIGLVFSFLLHRIKPKVKAINASSLQKAEKLHI</sequence>
<dbReference type="GO" id="GO:0008237">
    <property type="term" value="F:metallopeptidase activity"/>
    <property type="evidence" value="ECO:0007669"/>
    <property type="project" value="UniProtKB-KW"/>
</dbReference>
<keyword evidence="3" id="KW-0482">Metalloprotease</keyword>
<dbReference type="RefSeq" id="WP_144986733.1">
    <property type="nucleotide sequence ID" value="NZ_VNJK01000001.1"/>
</dbReference>
<dbReference type="PANTHER" id="PTHR35797">
    <property type="entry name" value="PROTEASE-RELATED"/>
    <property type="match status" value="1"/>
</dbReference>
<feature type="domain" description="CAAX prenyl protease 2/Lysostaphin resistance protein A-like" evidence="2">
    <location>
        <begin position="126"/>
        <end position="229"/>
    </location>
</feature>
<feature type="transmembrane region" description="Helical" evidence="1">
    <location>
        <begin position="161"/>
        <end position="181"/>
    </location>
</feature>
<dbReference type="AlphaFoldDB" id="A0A559IW80"/>
<keyword evidence="3" id="KW-0645">Protease</keyword>
<feature type="transmembrane region" description="Helical" evidence="1">
    <location>
        <begin position="9"/>
        <end position="34"/>
    </location>
</feature>